<gene>
    <name evidence="10" type="ORF">BSQ50_05345</name>
</gene>
<name>A0A3S6QVF3_9LACO</name>
<feature type="transmembrane region" description="Helical" evidence="8">
    <location>
        <begin position="357"/>
        <end position="377"/>
    </location>
</feature>
<keyword evidence="3" id="KW-0813">Transport</keyword>
<comment type="subcellular location">
    <subcellularLocation>
        <location evidence="1">Cell membrane</location>
        <topology evidence="1">Multi-pass membrane protein</topology>
    </subcellularLocation>
</comment>
<evidence type="ECO:0000256" key="8">
    <source>
        <dbReference type="SAM" id="Phobius"/>
    </source>
</evidence>
<dbReference type="RefSeq" id="WP_148126649.1">
    <property type="nucleotide sequence ID" value="NZ_CP018180.1"/>
</dbReference>
<organism evidence="10 11">
    <name type="scientific">Liquorilactobacillus nagelii</name>
    <dbReference type="NCBI Taxonomy" id="82688"/>
    <lineage>
        <taxon>Bacteria</taxon>
        <taxon>Bacillati</taxon>
        <taxon>Bacillota</taxon>
        <taxon>Bacilli</taxon>
        <taxon>Lactobacillales</taxon>
        <taxon>Lactobacillaceae</taxon>
        <taxon>Liquorilactobacillus</taxon>
    </lineage>
</organism>
<reference evidence="10 11" key="1">
    <citation type="submission" date="2016-11" db="EMBL/GenBank/DDBJ databases">
        <title>Interaction between Lactobacillus species and yeast in water kefir.</title>
        <authorList>
            <person name="Behr J."/>
            <person name="Xu D."/>
            <person name="Vogel R.F."/>
        </authorList>
    </citation>
    <scope>NUCLEOTIDE SEQUENCE [LARGE SCALE GENOMIC DNA]</scope>
    <source>
        <strain evidence="10 11">TMW 1.1827</strain>
    </source>
</reference>
<comment type="similarity">
    <text evidence="2">Belongs to the ABC-2 integral membrane protein family.</text>
</comment>
<feature type="transmembrane region" description="Helical" evidence="8">
    <location>
        <begin position="307"/>
        <end position="325"/>
    </location>
</feature>
<dbReference type="InterPro" id="IPR047817">
    <property type="entry name" value="ABC2_TM_bact-type"/>
</dbReference>
<dbReference type="GO" id="GO:0005886">
    <property type="term" value="C:plasma membrane"/>
    <property type="evidence" value="ECO:0007669"/>
    <property type="project" value="UniProtKB-SubCell"/>
</dbReference>
<evidence type="ECO:0000256" key="7">
    <source>
        <dbReference type="ARBA" id="ARBA00023136"/>
    </source>
</evidence>
<evidence type="ECO:0000259" key="9">
    <source>
        <dbReference type="PROSITE" id="PS51012"/>
    </source>
</evidence>
<evidence type="ECO:0000256" key="2">
    <source>
        <dbReference type="ARBA" id="ARBA00007783"/>
    </source>
</evidence>
<feature type="transmembrane region" description="Helical" evidence="8">
    <location>
        <begin position="269"/>
        <end position="295"/>
    </location>
</feature>
<evidence type="ECO:0000313" key="10">
    <source>
        <dbReference type="EMBL" id="AUJ32033.1"/>
    </source>
</evidence>
<dbReference type="PANTHER" id="PTHR30294:SF38">
    <property type="entry name" value="TRANSPORT PERMEASE PROTEIN"/>
    <property type="match status" value="1"/>
</dbReference>
<dbReference type="InterPro" id="IPR051449">
    <property type="entry name" value="ABC-2_transporter_component"/>
</dbReference>
<keyword evidence="11" id="KW-1185">Reference proteome</keyword>
<evidence type="ECO:0000256" key="6">
    <source>
        <dbReference type="ARBA" id="ARBA00022989"/>
    </source>
</evidence>
<feature type="transmembrane region" description="Helical" evidence="8">
    <location>
        <begin position="195"/>
        <end position="217"/>
    </location>
</feature>
<evidence type="ECO:0000256" key="5">
    <source>
        <dbReference type="ARBA" id="ARBA00022692"/>
    </source>
</evidence>
<dbReference type="InterPro" id="IPR013525">
    <property type="entry name" value="ABC2_TM"/>
</dbReference>
<accession>A0A3S6QVF3</accession>
<dbReference type="PROSITE" id="PS51012">
    <property type="entry name" value="ABC_TM2"/>
    <property type="match status" value="1"/>
</dbReference>
<keyword evidence="5 8" id="KW-0812">Transmembrane</keyword>
<protein>
    <submittedName>
        <fullName evidence="10">ABC transporter permease</fullName>
    </submittedName>
</protein>
<dbReference type="Proteomes" id="UP000324497">
    <property type="component" value="Chromosome"/>
</dbReference>
<evidence type="ECO:0000256" key="4">
    <source>
        <dbReference type="ARBA" id="ARBA00022475"/>
    </source>
</evidence>
<dbReference type="KEGG" id="lng:BSQ50_05345"/>
<dbReference type="Pfam" id="PF12698">
    <property type="entry name" value="ABC2_membrane_3"/>
    <property type="match status" value="1"/>
</dbReference>
<evidence type="ECO:0000313" key="11">
    <source>
        <dbReference type="Proteomes" id="UP000324497"/>
    </source>
</evidence>
<feature type="transmembrane region" description="Helical" evidence="8">
    <location>
        <begin position="238"/>
        <end position="263"/>
    </location>
</feature>
<feature type="transmembrane region" description="Helical" evidence="8">
    <location>
        <begin position="21"/>
        <end position="39"/>
    </location>
</feature>
<keyword evidence="4" id="KW-1003">Cell membrane</keyword>
<sequence length="388" mass="43840">MRIQAMIKRILLEMVRDKRTLALMFLAPLLILTLMYFLFQSNTQQNVTLGIRNVEPSITRELKGKHIKLKKIKSKQSAIGLIRQRNYAGVLEQKDQKLKLTLQNSDQSKSAILRQTLQQAQIKLKFKAADTALRRQRQVIKQQQQVIKEFAQLTKQTEGSVAAKSKNQSLKTFDNYSVRTHYLYGSSHSTYFDTLLPIMIGFVVFFFVFLISGIALLRERTTGTLMRVLATPIKRAEIITGYLAGYGLFAVVQTCLIVGYSLLVFKIQIIGSLGLVFLINLCLAFVALALGLFISTFAQSEFQMVQFIPVVVIPQIFFSGIIPIAQMPNWLQPVAKIMPLYYGADAMSGVITRGSGWNSVGMQISVLIIFAILFLLLNSITLRRFRQV</sequence>
<dbReference type="EMBL" id="CP018180">
    <property type="protein sequence ID" value="AUJ32033.1"/>
    <property type="molecule type" value="Genomic_DNA"/>
</dbReference>
<proteinExistence type="inferred from homology"/>
<dbReference type="AlphaFoldDB" id="A0A3S6QVF3"/>
<dbReference type="PANTHER" id="PTHR30294">
    <property type="entry name" value="MEMBRANE COMPONENT OF ABC TRANSPORTER YHHJ-RELATED"/>
    <property type="match status" value="1"/>
</dbReference>
<evidence type="ECO:0000256" key="3">
    <source>
        <dbReference type="ARBA" id="ARBA00022448"/>
    </source>
</evidence>
<feature type="domain" description="ABC transmembrane type-2" evidence="9">
    <location>
        <begin position="160"/>
        <end position="385"/>
    </location>
</feature>
<dbReference type="GO" id="GO:0140359">
    <property type="term" value="F:ABC-type transporter activity"/>
    <property type="evidence" value="ECO:0007669"/>
    <property type="project" value="InterPro"/>
</dbReference>
<evidence type="ECO:0000256" key="1">
    <source>
        <dbReference type="ARBA" id="ARBA00004651"/>
    </source>
</evidence>
<keyword evidence="6 8" id="KW-1133">Transmembrane helix</keyword>
<keyword evidence="7 8" id="KW-0472">Membrane</keyword>